<accession>K4AHT4</accession>
<reference evidence="1" key="2">
    <citation type="submission" date="2018-08" db="UniProtKB">
        <authorList>
            <consortium name="EnsemblPlants"/>
        </authorList>
    </citation>
    <scope>IDENTIFICATION</scope>
    <source>
        <strain evidence="1">Yugu1</strain>
    </source>
</reference>
<dbReference type="HOGENOM" id="CLU_2927061_0_0_1"/>
<dbReference type="Proteomes" id="UP000004995">
    <property type="component" value="Unassembled WGS sequence"/>
</dbReference>
<evidence type="ECO:0000313" key="2">
    <source>
        <dbReference type="Proteomes" id="UP000004995"/>
    </source>
</evidence>
<proteinExistence type="predicted"/>
<evidence type="ECO:0000313" key="1">
    <source>
        <dbReference type="EnsemblPlants" id="KQK89227"/>
    </source>
</evidence>
<sequence>MVPLGTKLIAWWCHADYSSSIITHRASNGRLQIIAVRSLKGALITNSPRPCMISWCVSSSH</sequence>
<reference evidence="2" key="1">
    <citation type="journal article" date="2012" name="Nat. Biotechnol.">
        <title>Reference genome sequence of the model plant Setaria.</title>
        <authorList>
            <person name="Bennetzen J.L."/>
            <person name="Schmutz J."/>
            <person name="Wang H."/>
            <person name="Percifield R."/>
            <person name="Hawkins J."/>
            <person name="Pontaroli A.C."/>
            <person name="Estep M."/>
            <person name="Feng L."/>
            <person name="Vaughn J.N."/>
            <person name="Grimwood J."/>
            <person name="Jenkins J."/>
            <person name="Barry K."/>
            <person name="Lindquist E."/>
            <person name="Hellsten U."/>
            <person name="Deshpande S."/>
            <person name="Wang X."/>
            <person name="Wu X."/>
            <person name="Mitros T."/>
            <person name="Triplett J."/>
            <person name="Yang X."/>
            <person name="Ye C.Y."/>
            <person name="Mauro-Herrera M."/>
            <person name="Wang L."/>
            <person name="Li P."/>
            <person name="Sharma M."/>
            <person name="Sharma R."/>
            <person name="Ronald P.C."/>
            <person name="Panaud O."/>
            <person name="Kellogg E.A."/>
            <person name="Brutnell T.P."/>
            <person name="Doust A.N."/>
            <person name="Tuskan G.A."/>
            <person name="Rokhsar D."/>
            <person name="Devos K.M."/>
        </authorList>
    </citation>
    <scope>NUCLEOTIDE SEQUENCE [LARGE SCALE GENOMIC DNA]</scope>
    <source>
        <strain evidence="2">cv. Yugu1</strain>
    </source>
</reference>
<name>K4AHT4_SETIT</name>
<dbReference type="Gramene" id="KQK89227">
    <property type="protein sequence ID" value="KQK89227"/>
    <property type="gene ID" value="SETIT_038441mg"/>
</dbReference>
<dbReference type="InParanoid" id="K4AHT4"/>
<dbReference type="AlphaFoldDB" id="K4AHT4"/>
<keyword evidence="2" id="KW-1185">Reference proteome</keyword>
<dbReference type="EnsemblPlants" id="KQK89227">
    <property type="protein sequence ID" value="KQK89227"/>
    <property type="gene ID" value="SETIT_038441mg"/>
</dbReference>
<dbReference type="EMBL" id="AGNK02005639">
    <property type="status" value="NOT_ANNOTATED_CDS"/>
    <property type="molecule type" value="Genomic_DNA"/>
</dbReference>
<protein>
    <submittedName>
        <fullName evidence="1">Uncharacterized protein</fullName>
    </submittedName>
</protein>
<organism evidence="1 2">
    <name type="scientific">Setaria italica</name>
    <name type="common">Foxtail millet</name>
    <name type="synonym">Panicum italicum</name>
    <dbReference type="NCBI Taxonomy" id="4555"/>
    <lineage>
        <taxon>Eukaryota</taxon>
        <taxon>Viridiplantae</taxon>
        <taxon>Streptophyta</taxon>
        <taxon>Embryophyta</taxon>
        <taxon>Tracheophyta</taxon>
        <taxon>Spermatophyta</taxon>
        <taxon>Magnoliopsida</taxon>
        <taxon>Liliopsida</taxon>
        <taxon>Poales</taxon>
        <taxon>Poaceae</taxon>
        <taxon>PACMAD clade</taxon>
        <taxon>Panicoideae</taxon>
        <taxon>Panicodae</taxon>
        <taxon>Paniceae</taxon>
        <taxon>Cenchrinae</taxon>
        <taxon>Setaria</taxon>
    </lineage>
</organism>